<name>A0AAJ5D228_PANPU</name>
<evidence type="ECO:0000313" key="1">
    <source>
        <dbReference type="EMBL" id="SUA92272.1"/>
    </source>
</evidence>
<dbReference type="EMBL" id="UGSJ01000001">
    <property type="protein sequence ID" value="SUA92272.1"/>
    <property type="molecule type" value="Genomic_DNA"/>
</dbReference>
<proteinExistence type="predicted"/>
<protein>
    <submittedName>
        <fullName evidence="1">Uncharacterized protein</fullName>
    </submittedName>
</protein>
<reference evidence="1 2" key="1">
    <citation type="submission" date="2018-06" db="EMBL/GenBank/DDBJ databases">
        <authorList>
            <consortium name="Pathogen Informatics"/>
            <person name="Doyle S."/>
        </authorList>
    </citation>
    <scope>NUCLEOTIDE SEQUENCE [LARGE SCALE GENOMIC DNA]</scope>
    <source>
        <strain evidence="1 2">NCTC13159</strain>
    </source>
</reference>
<gene>
    <name evidence="1" type="ORF">NCTC13159_03796</name>
</gene>
<sequence length="197" mass="21147">MITEARLAIVLSAFATAFTGAQWYESHRTNSINDENLAVEILPGDDPSDRVGNPICWTDTTTIDLAWRVSVFNTSIQPVTIQSANFFGSSSAGMSSEVGSFGPHGPTKREFPRTIAARSFDAFVVHVPVQTSPRFGAWLRSTGACNGKPLDVRMAAMKAGFSEAEANVGGASNPRVIALIQTAGGREIHATARWYGR</sequence>
<dbReference type="RefSeq" id="WP_147284609.1">
    <property type="nucleotide sequence ID" value="NZ_CP010310.2"/>
</dbReference>
<accession>A0AAJ5D228</accession>
<comment type="caution">
    <text evidence="1">The sequence shown here is derived from an EMBL/GenBank/DDBJ whole genome shotgun (WGS) entry which is preliminary data.</text>
</comment>
<dbReference type="AlphaFoldDB" id="A0AAJ5D228"/>
<evidence type="ECO:0000313" key="2">
    <source>
        <dbReference type="Proteomes" id="UP000254589"/>
    </source>
</evidence>
<dbReference type="Proteomes" id="UP000254589">
    <property type="component" value="Unassembled WGS sequence"/>
</dbReference>
<organism evidence="1 2">
    <name type="scientific">Pandoraea pulmonicola</name>
    <dbReference type="NCBI Taxonomy" id="93221"/>
    <lineage>
        <taxon>Bacteria</taxon>
        <taxon>Pseudomonadati</taxon>
        <taxon>Pseudomonadota</taxon>
        <taxon>Betaproteobacteria</taxon>
        <taxon>Burkholderiales</taxon>
        <taxon>Burkholderiaceae</taxon>
        <taxon>Pandoraea</taxon>
    </lineage>
</organism>